<accession>A0A4R1EZ58</accession>
<sequence length="156" mass="17917">MLPKIKQFFENHFIAESGSSELDSEHRLQLALASLMIEVAEADYENAPEERAMLLKLVEESFGLDKDEAQELLDLARQEHAESTDNFQFTSLINQHYSATQRIELIEKLWKVAFSDNVLDKHEDHVIRRIADLIHVSHSDFIASKLRVQEKAGLNS</sequence>
<comment type="caution">
    <text evidence="2">The sequence shown here is derived from an EMBL/GenBank/DDBJ whole genome shotgun (WGS) entry which is preliminary data.</text>
</comment>
<dbReference type="CDD" id="cd07313">
    <property type="entry name" value="terB_like_2"/>
    <property type="match status" value="1"/>
</dbReference>
<dbReference type="AlphaFoldDB" id="A0A4R1EZ58"/>
<organism evidence="2 3">
    <name type="scientific">Cocleimonas flava</name>
    <dbReference type="NCBI Taxonomy" id="634765"/>
    <lineage>
        <taxon>Bacteria</taxon>
        <taxon>Pseudomonadati</taxon>
        <taxon>Pseudomonadota</taxon>
        <taxon>Gammaproteobacteria</taxon>
        <taxon>Thiotrichales</taxon>
        <taxon>Thiotrichaceae</taxon>
        <taxon>Cocleimonas</taxon>
    </lineage>
</organism>
<name>A0A4R1EZ58_9GAMM</name>
<dbReference type="InterPro" id="IPR029024">
    <property type="entry name" value="TerB-like"/>
</dbReference>
<evidence type="ECO:0000313" key="3">
    <source>
        <dbReference type="Proteomes" id="UP000294887"/>
    </source>
</evidence>
<dbReference type="RefSeq" id="WP_131907011.1">
    <property type="nucleotide sequence ID" value="NZ_BAAAFU010000001.1"/>
</dbReference>
<dbReference type="SUPFAM" id="SSF158682">
    <property type="entry name" value="TerB-like"/>
    <property type="match status" value="1"/>
</dbReference>
<dbReference type="OrthoDB" id="5294347at2"/>
<proteinExistence type="predicted"/>
<dbReference type="Pfam" id="PF05099">
    <property type="entry name" value="TerB"/>
    <property type="match status" value="1"/>
</dbReference>
<gene>
    <name evidence="2" type="ORF">EV695_3285</name>
</gene>
<dbReference type="InterPro" id="IPR007791">
    <property type="entry name" value="DjlA_N"/>
</dbReference>
<protein>
    <submittedName>
        <fullName evidence="2">Putative tellurite resistance protein B-like protein</fullName>
    </submittedName>
</protein>
<dbReference type="Proteomes" id="UP000294887">
    <property type="component" value="Unassembled WGS sequence"/>
</dbReference>
<keyword evidence="3" id="KW-1185">Reference proteome</keyword>
<dbReference type="EMBL" id="SMFQ01000004">
    <property type="protein sequence ID" value="TCJ85314.1"/>
    <property type="molecule type" value="Genomic_DNA"/>
</dbReference>
<evidence type="ECO:0000259" key="1">
    <source>
        <dbReference type="Pfam" id="PF05099"/>
    </source>
</evidence>
<dbReference type="Gene3D" id="1.10.3680.10">
    <property type="entry name" value="TerB-like"/>
    <property type="match status" value="1"/>
</dbReference>
<evidence type="ECO:0000313" key="2">
    <source>
        <dbReference type="EMBL" id="TCJ85314.1"/>
    </source>
</evidence>
<feature type="domain" description="Co-chaperone DjlA N-terminal" evidence="1">
    <location>
        <begin position="29"/>
        <end position="145"/>
    </location>
</feature>
<reference evidence="2 3" key="1">
    <citation type="submission" date="2019-03" db="EMBL/GenBank/DDBJ databases">
        <title>Genomic Encyclopedia of Type Strains, Phase IV (KMG-IV): sequencing the most valuable type-strain genomes for metagenomic binning, comparative biology and taxonomic classification.</title>
        <authorList>
            <person name="Goeker M."/>
        </authorList>
    </citation>
    <scope>NUCLEOTIDE SEQUENCE [LARGE SCALE GENOMIC DNA]</scope>
    <source>
        <strain evidence="2 3">DSM 24830</strain>
    </source>
</reference>